<dbReference type="GO" id="GO:0005737">
    <property type="term" value="C:cytoplasm"/>
    <property type="evidence" value="ECO:0007669"/>
    <property type="project" value="UniProtKB-SubCell"/>
</dbReference>
<dbReference type="GO" id="GO:0045944">
    <property type="term" value="P:positive regulation of transcription by RNA polymerase II"/>
    <property type="evidence" value="ECO:0007669"/>
    <property type="project" value="TreeGrafter"/>
</dbReference>
<evidence type="ECO:0000256" key="1">
    <source>
        <dbReference type="ARBA" id="ARBA00004496"/>
    </source>
</evidence>
<feature type="region of interest" description="Disordered" evidence="3">
    <location>
        <begin position="193"/>
        <end position="223"/>
    </location>
</feature>
<organism evidence="5">
    <name type="scientific">Perkinsus marinus (strain ATCC 50983 / TXsc)</name>
    <dbReference type="NCBI Taxonomy" id="423536"/>
    <lineage>
        <taxon>Eukaryota</taxon>
        <taxon>Sar</taxon>
        <taxon>Alveolata</taxon>
        <taxon>Perkinsozoa</taxon>
        <taxon>Perkinsea</taxon>
        <taxon>Perkinsida</taxon>
        <taxon>Perkinsidae</taxon>
        <taxon>Perkinsus</taxon>
    </lineage>
</organism>
<name>C5KLF8_PERM5</name>
<feature type="compositionally biased region" description="Basic residues" evidence="3">
    <location>
        <begin position="208"/>
        <end position="217"/>
    </location>
</feature>
<dbReference type="OrthoDB" id="10652566at2759"/>
<reference evidence="4 5" key="1">
    <citation type="submission" date="2008-07" db="EMBL/GenBank/DDBJ databases">
        <authorList>
            <person name="El-Sayed N."/>
            <person name="Caler E."/>
            <person name="Inman J."/>
            <person name="Amedeo P."/>
            <person name="Hass B."/>
            <person name="Wortman J."/>
        </authorList>
    </citation>
    <scope>NUCLEOTIDE SEQUENCE [LARGE SCALE GENOMIC DNA]</scope>
    <source>
        <strain evidence="5">ATCC 50983 / TXsc</strain>
    </source>
</reference>
<sequence length="223" mass="25377">MMEYCGKTDAFDKMYLMPRQIKCRIVGIRDIPIDNTSRRNYRSLAHLVHGSTASIVDVDFIKPRKLSHTTLEAFKSQIDRKYKYRKEQRRKAYKEDRLKIEAEDKSHMETFSRLISTAPTVHPRIIGKTPTPTTVMASSSSSSADVMRGISKHRMVTTGRLTPEEEILNSEEELEREFAPPPSSSYEGIDVTLAMTREGNTPQDDGKKKKKKSRGVVKVKLAG</sequence>
<evidence type="ECO:0000256" key="2">
    <source>
        <dbReference type="ARBA" id="ARBA00022490"/>
    </source>
</evidence>
<dbReference type="AlphaFoldDB" id="C5KLF8"/>
<dbReference type="GO" id="GO:0000976">
    <property type="term" value="F:transcription cis-regulatory region binding"/>
    <property type="evidence" value="ECO:0007669"/>
    <property type="project" value="TreeGrafter"/>
</dbReference>
<feature type="region of interest" description="Disordered" evidence="3">
    <location>
        <begin position="123"/>
        <end position="146"/>
    </location>
</feature>
<dbReference type="PANTHER" id="PTHR12983:SF9">
    <property type="entry name" value="E3 UBIQUITIN-PROTEIN LIGASE RNF10"/>
    <property type="match status" value="1"/>
</dbReference>
<dbReference type="PANTHER" id="PTHR12983">
    <property type="entry name" value="RING FINGER 10 FAMILY MEMBER"/>
    <property type="match status" value="1"/>
</dbReference>
<keyword evidence="5" id="KW-1185">Reference proteome</keyword>
<evidence type="ECO:0000313" key="4">
    <source>
        <dbReference type="EMBL" id="EER14687.1"/>
    </source>
</evidence>
<evidence type="ECO:0000256" key="3">
    <source>
        <dbReference type="SAM" id="MobiDB-lite"/>
    </source>
</evidence>
<gene>
    <name evidence="4" type="ORF">Pmar_PMAR002117</name>
</gene>
<evidence type="ECO:0000313" key="5">
    <source>
        <dbReference type="Proteomes" id="UP000007800"/>
    </source>
</evidence>
<accession>C5KLF8</accession>
<comment type="subcellular location">
    <subcellularLocation>
        <location evidence="1">Cytoplasm</location>
    </subcellularLocation>
</comment>
<keyword evidence="2" id="KW-0963">Cytoplasm</keyword>
<protein>
    <submittedName>
        <fullName evidence="4">Uncharacterized protein</fullName>
    </submittedName>
</protein>
<dbReference type="RefSeq" id="XP_002782891.1">
    <property type="nucleotide sequence ID" value="XM_002782845.1"/>
</dbReference>
<dbReference type="Proteomes" id="UP000007800">
    <property type="component" value="Unassembled WGS sequence"/>
</dbReference>
<dbReference type="InParanoid" id="C5KLF8"/>
<dbReference type="GeneID" id="9045719"/>
<dbReference type="EMBL" id="GG673962">
    <property type="protein sequence ID" value="EER14687.1"/>
    <property type="molecule type" value="Genomic_DNA"/>
</dbReference>
<proteinExistence type="predicted"/>
<dbReference type="InterPro" id="IPR039739">
    <property type="entry name" value="MAG2/RNF10"/>
</dbReference>